<comment type="caution">
    <text evidence="1">The sequence shown here is derived from an EMBL/GenBank/DDBJ whole genome shotgun (WGS) entry which is preliminary data.</text>
</comment>
<name>A0ABU6SWS0_9FABA</name>
<keyword evidence="2" id="KW-1185">Reference proteome</keyword>
<evidence type="ECO:0000313" key="1">
    <source>
        <dbReference type="EMBL" id="MED6140173.1"/>
    </source>
</evidence>
<evidence type="ECO:0000313" key="2">
    <source>
        <dbReference type="Proteomes" id="UP001341840"/>
    </source>
</evidence>
<dbReference type="EMBL" id="JASCZI010062174">
    <property type="protein sequence ID" value="MED6140173.1"/>
    <property type="molecule type" value="Genomic_DNA"/>
</dbReference>
<proteinExistence type="predicted"/>
<gene>
    <name evidence="1" type="ORF">PIB30_090584</name>
</gene>
<feature type="non-terminal residue" evidence="1">
    <location>
        <position position="1"/>
    </location>
</feature>
<sequence length="100" mass="11468">ALGIEKWMGKAKEGIGSKGFMKRSKKGGFWTLKVAHATLELRAFWLYPDQVVRVRNIHNVRTQLPPLKPSNNILDRVAYATLRFCNSLNECQNWNFTFSG</sequence>
<dbReference type="Proteomes" id="UP001341840">
    <property type="component" value="Unassembled WGS sequence"/>
</dbReference>
<protein>
    <submittedName>
        <fullName evidence="1">Uncharacterized protein</fullName>
    </submittedName>
</protein>
<reference evidence="1 2" key="1">
    <citation type="journal article" date="2023" name="Plants (Basel)">
        <title>Bridging the Gap: Combining Genomics and Transcriptomics Approaches to Understand Stylosanthes scabra, an Orphan Legume from the Brazilian Caatinga.</title>
        <authorList>
            <person name="Ferreira-Neto J.R.C."/>
            <person name="da Silva M.D."/>
            <person name="Binneck E."/>
            <person name="de Melo N.F."/>
            <person name="da Silva R.H."/>
            <person name="de Melo A.L.T.M."/>
            <person name="Pandolfi V."/>
            <person name="Bustamante F.O."/>
            <person name="Brasileiro-Vidal A.C."/>
            <person name="Benko-Iseppon A.M."/>
        </authorList>
    </citation>
    <scope>NUCLEOTIDE SEQUENCE [LARGE SCALE GENOMIC DNA]</scope>
    <source>
        <tissue evidence="1">Leaves</tissue>
    </source>
</reference>
<accession>A0ABU6SWS0</accession>
<organism evidence="1 2">
    <name type="scientific">Stylosanthes scabra</name>
    <dbReference type="NCBI Taxonomy" id="79078"/>
    <lineage>
        <taxon>Eukaryota</taxon>
        <taxon>Viridiplantae</taxon>
        <taxon>Streptophyta</taxon>
        <taxon>Embryophyta</taxon>
        <taxon>Tracheophyta</taxon>
        <taxon>Spermatophyta</taxon>
        <taxon>Magnoliopsida</taxon>
        <taxon>eudicotyledons</taxon>
        <taxon>Gunneridae</taxon>
        <taxon>Pentapetalae</taxon>
        <taxon>rosids</taxon>
        <taxon>fabids</taxon>
        <taxon>Fabales</taxon>
        <taxon>Fabaceae</taxon>
        <taxon>Papilionoideae</taxon>
        <taxon>50 kb inversion clade</taxon>
        <taxon>dalbergioids sensu lato</taxon>
        <taxon>Dalbergieae</taxon>
        <taxon>Pterocarpus clade</taxon>
        <taxon>Stylosanthes</taxon>
    </lineage>
</organism>